<dbReference type="Gene3D" id="3.40.50.720">
    <property type="entry name" value="NAD(P)-binding Rossmann-like Domain"/>
    <property type="match status" value="3"/>
</dbReference>
<feature type="domain" description="3-hydroxyacyl-CoA dehydrogenase NAD binding" evidence="3">
    <location>
        <begin position="32"/>
        <end position="92"/>
    </location>
</feature>
<reference evidence="4 5" key="1">
    <citation type="submission" date="2018-11" db="EMBL/GenBank/DDBJ databases">
        <authorList>
            <consortium name="Pathogen Informatics"/>
        </authorList>
    </citation>
    <scope>NUCLEOTIDE SEQUENCE [LARGE SCALE GENOMIC DNA]</scope>
</reference>
<protein>
    <recommendedName>
        <fullName evidence="3">3-hydroxyacyl-CoA dehydrogenase NAD binding domain-containing protein</fullName>
    </recommendedName>
</protein>
<dbReference type="PANTHER" id="PTHR43612">
    <property type="entry name" value="TRIFUNCTIONAL ENZYME SUBUNIT ALPHA"/>
    <property type="match status" value="1"/>
</dbReference>
<keyword evidence="5" id="KW-1185">Reference proteome</keyword>
<dbReference type="GO" id="GO:0006635">
    <property type="term" value="P:fatty acid beta-oxidation"/>
    <property type="evidence" value="ECO:0007669"/>
    <property type="project" value="TreeGrafter"/>
</dbReference>
<feature type="site" description="Important for catalytic activity" evidence="2">
    <location>
        <position position="148"/>
    </location>
</feature>
<feature type="non-terminal residue" evidence="4">
    <location>
        <position position="261"/>
    </location>
</feature>
<evidence type="ECO:0000313" key="5">
    <source>
        <dbReference type="Proteomes" id="UP000271889"/>
    </source>
</evidence>
<comment type="similarity">
    <text evidence="1">Belongs to the 3-hydroxyacyl-CoA dehydrogenase family.</text>
</comment>
<dbReference type="GO" id="GO:0004300">
    <property type="term" value="F:enoyl-CoA hydratase activity"/>
    <property type="evidence" value="ECO:0007669"/>
    <property type="project" value="TreeGrafter"/>
</dbReference>
<evidence type="ECO:0000256" key="1">
    <source>
        <dbReference type="ARBA" id="ARBA00009463"/>
    </source>
</evidence>
<sequence length="261" mass="28700">MHTNQSKALVGLFNGSTECRKNKYGTGKPVKEVAVVGAGLMGAGIADVTIDKGLKCVLLDKDQQGLERGQNQVANYMDSLVKRRKFSKLDKERFSFLFLLNLPLKHKVLKQIENIVGKDTIIASNTSALPIREIAKVSNRPDKVIGMHYFSPVEKMQLLEVIVHDGTSKETLATAVQLGLKQGKTVVVVKVIGMHYFSPVEKMQLLEVIVHDGTSKETLATAVQLGLKQGKTVVVVKDCPGFFVVRCLAPMMSEVVRLLQE</sequence>
<dbReference type="GO" id="GO:0070403">
    <property type="term" value="F:NAD+ binding"/>
    <property type="evidence" value="ECO:0007669"/>
    <property type="project" value="InterPro"/>
</dbReference>
<evidence type="ECO:0000313" key="4">
    <source>
        <dbReference type="EMBL" id="VDN31550.1"/>
    </source>
</evidence>
<dbReference type="EMBL" id="UYRV01119136">
    <property type="protein sequence ID" value="VDN31550.1"/>
    <property type="molecule type" value="Genomic_DNA"/>
</dbReference>
<proteinExistence type="inferred from homology"/>
<gene>
    <name evidence="4" type="ORF">CGOC_LOCUS11852</name>
</gene>
<dbReference type="InterPro" id="IPR022694">
    <property type="entry name" value="3-OHacyl-CoA_DH"/>
</dbReference>
<accession>A0A3P7MX69</accession>
<dbReference type="InterPro" id="IPR036291">
    <property type="entry name" value="NAD(P)-bd_dom_sf"/>
</dbReference>
<dbReference type="PIRSF" id="PIRSF000105">
    <property type="entry name" value="HCDH"/>
    <property type="match status" value="1"/>
</dbReference>
<dbReference type="Proteomes" id="UP000271889">
    <property type="component" value="Unassembled WGS sequence"/>
</dbReference>
<dbReference type="OrthoDB" id="5852293at2759"/>
<evidence type="ECO:0000259" key="3">
    <source>
        <dbReference type="Pfam" id="PF02737"/>
    </source>
</evidence>
<dbReference type="GO" id="GO:0016509">
    <property type="term" value="F:long-chain (3S)-3-hydroxyacyl-CoA dehydrogenase (NAD+) activity"/>
    <property type="evidence" value="ECO:0007669"/>
    <property type="project" value="TreeGrafter"/>
</dbReference>
<dbReference type="SUPFAM" id="SSF51735">
    <property type="entry name" value="NAD(P)-binding Rossmann-fold domains"/>
    <property type="match status" value="2"/>
</dbReference>
<feature type="domain" description="3-hydroxyacyl-CoA dehydrogenase NAD binding" evidence="3">
    <location>
        <begin position="101"/>
        <end position="190"/>
    </location>
</feature>
<dbReference type="Pfam" id="PF02737">
    <property type="entry name" value="3HCDH_N"/>
    <property type="match status" value="2"/>
</dbReference>
<organism evidence="4 5">
    <name type="scientific">Cylicostephanus goldi</name>
    <name type="common">Nematode worm</name>
    <dbReference type="NCBI Taxonomy" id="71465"/>
    <lineage>
        <taxon>Eukaryota</taxon>
        <taxon>Metazoa</taxon>
        <taxon>Ecdysozoa</taxon>
        <taxon>Nematoda</taxon>
        <taxon>Chromadorea</taxon>
        <taxon>Rhabditida</taxon>
        <taxon>Rhabditina</taxon>
        <taxon>Rhabditomorpha</taxon>
        <taxon>Strongyloidea</taxon>
        <taxon>Strongylidae</taxon>
        <taxon>Cylicostephanus</taxon>
    </lineage>
</organism>
<dbReference type="PANTHER" id="PTHR43612:SF3">
    <property type="entry name" value="TRIFUNCTIONAL ENZYME SUBUNIT ALPHA, MITOCHONDRIAL"/>
    <property type="match status" value="1"/>
</dbReference>
<evidence type="ECO:0000256" key="2">
    <source>
        <dbReference type="PIRSR" id="PIRSR000105-1"/>
    </source>
</evidence>
<name>A0A3P7MX69_CYLGO</name>
<dbReference type="GO" id="GO:0016507">
    <property type="term" value="C:mitochondrial fatty acid beta-oxidation multienzyme complex"/>
    <property type="evidence" value="ECO:0007669"/>
    <property type="project" value="TreeGrafter"/>
</dbReference>
<dbReference type="AlphaFoldDB" id="A0A3P7MX69"/>
<dbReference type="InterPro" id="IPR006176">
    <property type="entry name" value="3-OHacyl-CoA_DH_NAD-bd"/>
</dbReference>
<dbReference type="InterPro" id="IPR050136">
    <property type="entry name" value="FA_oxidation_alpha_subunit"/>
</dbReference>